<dbReference type="EMBL" id="CP095049">
    <property type="protein sequence ID" value="UOQ54280.1"/>
    <property type="molecule type" value="Genomic_DNA"/>
</dbReference>
<sequence>MRTLTASFALLLTGLLLTNCGGDKKTDDGKTLVNNSFDEFQGWIDNSGGSLSNKAAHSGRYSLTIGGGREYGLTFKSPLGQLIAAKPRKLAIEGWVRTEEPNSPAQLVVEVTRPGTDEKVFWKGVSLGEGSKPGQWTEIKKELALPDNVASDQVLGVYLWGNSAAKPVYLDDLRITNAD</sequence>
<organism evidence="1 2">
    <name type="scientific">Hymenobacter cellulosivorans</name>
    <dbReference type="NCBI Taxonomy" id="2932249"/>
    <lineage>
        <taxon>Bacteria</taxon>
        <taxon>Pseudomonadati</taxon>
        <taxon>Bacteroidota</taxon>
        <taxon>Cytophagia</taxon>
        <taxon>Cytophagales</taxon>
        <taxon>Hymenobacteraceae</taxon>
        <taxon>Hymenobacter</taxon>
    </lineage>
</organism>
<evidence type="ECO:0000313" key="2">
    <source>
        <dbReference type="Proteomes" id="UP000831785"/>
    </source>
</evidence>
<evidence type="ECO:0008006" key="3">
    <source>
        <dbReference type="Google" id="ProtNLM"/>
    </source>
</evidence>
<dbReference type="Proteomes" id="UP000831785">
    <property type="component" value="Chromosome"/>
</dbReference>
<proteinExistence type="predicted"/>
<dbReference type="SUPFAM" id="SSF49785">
    <property type="entry name" value="Galactose-binding domain-like"/>
    <property type="match status" value="1"/>
</dbReference>
<dbReference type="Gene3D" id="2.60.120.260">
    <property type="entry name" value="Galactose-binding domain-like"/>
    <property type="match status" value="1"/>
</dbReference>
<dbReference type="RefSeq" id="WP_244720829.1">
    <property type="nucleotide sequence ID" value="NZ_CP095049.1"/>
</dbReference>
<keyword evidence="2" id="KW-1185">Reference proteome</keyword>
<name>A0ABY4FC83_9BACT</name>
<protein>
    <recommendedName>
        <fullName evidence="3">CBM-cenC domain-containing protein</fullName>
    </recommendedName>
</protein>
<accession>A0ABY4FC83</accession>
<gene>
    <name evidence="1" type="ORF">MUN80_05860</name>
</gene>
<dbReference type="InterPro" id="IPR008979">
    <property type="entry name" value="Galactose-bd-like_sf"/>
</dbReference>
<evidence type="ECO:0000313" key="1">
    <source>
        <dbReference type="EMBL" id="UOQ54280.1"/>
    </source>
</evidence>
<reference evidence="1 2" key="1">
    <citation type="submission" date="2022-04" db="EMBL/GenBank/DDBJ databases">
        <title>Hymenobacter sp. isolated from the air.</title>
        <authorList>
            <person name="Won M."/>
            <person name="Lee C.-M."/>
            <person name="Woen H.-Y."/>
            <person name="Kwon S.-W."/>
        </authorList>
    </citation>
    <scope>NUCLEOTIDE SEQUENCE [LARGE SCALE GENOMIC DNA]</scope>
    <source>
        <strain evidence="2">5116 S-27</strain>
    </source>
</reference>